<proteinExistence type="predicted"/>
<evidence type="ECO:0000313" key="2">
    <source>
        <dbReference type="EMBL" id="CDE22270.1"/>
    </source>
</evidence>
<organism evidence="2 3">
    <name type="scientific">Amedibacillus dolichus CAG:375</name>
    <dbReference type="NCBI Taxonomy" id="1263076"/>
    <lineage>
        <taxon>Bacteria</taxon>
        <taxon>Bacillati</taxon>
        <taxon>Bacillota</taxon>
        <taxon>Erysipelotrichia</taxon>
        <taxon>Erysipelotrichales</taxon>
        <taxon>Erysipelotrichaceae</taxon>
        <taxon>Amedibacillus</taxon>
    </lineage>
</organism>
<evidence type="ECO:0000313" key="3">
    <source>
        <dbReference type="Proteomes" id="UP000018093"/>
    </source>
</evidence>
<reference evidence="2" key="1">
    <citation type="submission" date="2012-11" db="EMBL/GenBank/DDBJ databases">
        <title>Dependencies among metagenomic species, viruses, plasmids and units of genetic variation.</title>
        <authorList>
            <person name="Nielsen H.B."/>
            <person name="Almeida M."/>
            <person name="Juncker A.S."/>
            <person name="Rasmussen S."/>
            <person name="Li J."/>
            <person name="Sunagawa S."/>
            <person name="Plichta D."/>
            <person name="Gautier L."/>
            <person name="Le Chatelier E."/>
            <person name="Peletier E."/>
            <person name="Bonde I."/>
            <person name="Nielsen T."/>
            <person name="Manichanh C."/>
            <person name="Arumugam M."/>
            <person name="Batto J."/>
            <person name="Santos M.B.Q.D."/>
            <person name="Blom N."/>
            <person name="Borruel N."/>
            <person name="Burgdorf K.S."/>
            <person name="Boumezbeur F."/>
            <person name="Casellas F."/>
            <person name="Dore J."/>
            <person name="Guarner F."/>
            <person name="Hansen T."/>
            <person name="Hildebrand F."/>
            <person name="Kaas R.S."/>
            <person name="Kennedy S."/>
            <person name="Kristiansen K."/>
            <person name="Kultima J.R."/>
            <person name="Leonard P."/>
            <person name="Levenez F."/>
            <person name="Lund O."/>
            <person name="Moumen B."/>
            <person name="Le Paslier D."/>
            <person name="Pons N."/>
            <person name="Pedersen O."/>
            <person name="Prifti E."/>
            <person name="Qin J."/>
            <person name="Raes J."/>
            <person name="Tap J."/>
            <person name="Tims S."/>
            <person name="Ussery D.W."/>
            <person name="Yamada T."/>
            <person name="MetaHit consortium"/>
            <person name="Renault P."/>
            <person name="Sicheritz-Ponten T."/>
            <person name="Bork P."/>
            <person name="Wang J."/>
            <person name="Brunak S."/>
            <person name="Ehrlich S.D."/>
        </authorList>
    </citation>
    <scope>NUCLEOTIDE SEQUENCE [LARGE SCALE GENOMIC DNA]</scope>
</reference>
<sequence>MNDVITKFTYLEHGKKAPKNSSYKGMITTTSIIGYVNYTEREEAKKLHKDAVALNAAHDFHGFFNYTTQRIGSTHTYSSKGWLDSEEKNKDFRKLIAHHFNKDGDLLWTPVISLQDHISAAEMKLYTEKDYAAVLDVVLPKFFKTAGFEPTNMEWWMDFHVNTDNPHVHLSFFEKNKTRDFGKLPMKHIDYFKKSFWNQVFAKKRYFDDKGMEAKEAFKEKDLLKKDVLQNVTTLLKNNTDKEFEKRLKRFALKLPDTGRLQYGSSHMIPFREEIDMLVDYLLHIPDVQARYEEFVKKVKSFDEVSENNIYLKNKNSFFKTEDLKLRKTIGNQILNECKCFKELAIDLSELKKAKNEEIQELHILEEAALSETFLIAVAKSLITTKNGKTWMYVPQSNGWMIEVDEHRLHDLFGSDKIFFMEIDGKESFEVYERGKKLEDLIGTDELADHFSDVKRCYGFSSIREYEELKEQGKLDRLQKYISAKEKYEEYSWKASTKRMKSISFSWMNQIENQVDIGRNEYLYGRELER</sequence>
<dbReference type="EMBL" id="CBIN010000066">
    <property type="protein sequence ID" value="CDE22270.1"/>
    <property type="molecule type" value="Genomic_DNA"/>
</dbReference>
<comment type="caution">
    <text evidence="2">The sequence shown here is derived from an EMBL/GenBank/DDBJ whole genome shotgun (WGS) entry which is preliminary data.</text>
</comment>
<dbReference type="Pfam" id="PF18555">
    <property type="entry name" value="MobL"/>
    <property type="match status" value="1"/>
</dbReference>
<dbReference type="RefSeq" id="WP_022420296.1">
    <property type="nucleotide sequence ID" value="NZ_FR898571.1"/>
</dbReference>
<feature type="coiled-coil region" evidence="1">
    <location>
        <begin position="341"/>
        <end position="368"/>
    </location>
</feature>
<accession>R7G591</accession>
<keyword evidence="1" id="KW-0175">Coiled coil</keyword>
<dbReference type="InterPro" id="IPR041073">
    <property type="entry name" value="MobL"/>
</dbReference>
<dbReference type="Proteomes" id="UP000018093">
    <property type="component" value="Unassembled WGS sequence"/>
</dbReference>
<dbReference type="AlphaFoldDB" id="R7G591"/>
<evidence type="ECO:0000256" key="1">
    <source>
        <dbReference type="SAM" id="Coils"/>
    </source>
</evidence>
<protein>
    <submittedName>
        <fullName evidence="2">Uncharacterized protein</fullName>
    </submittedName>
</protein>
<gene>
    <name evidence="2" type="ORF">BN631_00912</name>
</gene>
<name>R7G591_9FIRM</name>